<feature type="region of interest" description="Disordered" evidence="1">
    <location>
        <begin position="188"/>
        <end position="216"/>
    </location>
</feature>
<name>A0A6J7AQ99_9ZZZZ</name>
<feature type="compositionally biased region" description="Polar residues" evidence="1">
    <location>
        <begin position="254"/>
        <end position="270"/>
    </location>
</feature>
<sequence>MRPRRLAPKMRVDRVDHRIDVLVRDRVAGTRNDLDVARCDSGSELGELWPMRAATGLGRDDAGRRADTIKAPNEAVLGCGWCEQHELRHALRCVCRELCGKRAPDAMPDHRYVRETQSAEHVVVNEGHVVHAVHVIELCRVAGIRRDDRKDLESRGQRVREGIVNRRHRRGRQVHELDAVTAAEHLDGETARGANGGRGECHLAQVTPRGAPDHRGCSPARWCGRSVYHRRSRSSPSTSSRCRTCRSRPDRRGSSTTCRRTPIRRTSSSW</sequence>
<evidence type="ECO:0000313" key="2">
    <source>
        <dbReference type="EMBL" id="CAB4835141.1"/>
    </source>
</evidence>
<organism evidence="2">
    <name type="scientific">freshwater metagenome</name>
    <dbReference type="NCBI Taxonomy" id="449393"/>
    <lineage>
        <taxon>unclassified sequences</taxon>
        <taxon>metagenomes</taxon>
        <taxon>ecological metagenomes</taxon>
    </lineage>
</organism>
<feature type="region of interest" description="Disordered" evidence="1">
    <location>
        <begin position="228"/>
        <end position="270"/>
    </location>
</feature>
<protein>
    <submittedName>
        <fullName evidence="2">Unannotated protein</fullName>
    </submittedName>
</protein>
<dbReference type="EMBL" id="CAFABA010000114">
    <property type="protein sequence ID" value="CAB4835141.1"/>
    <property type="molecule type" value="Genomic_DNA"/>
</dbReference>
<evidence type="ECO:0000256" key="1">
    <source>
        <dbReference type="SAM" id="MobiDB-lite"/>
    </source>
</evidence>
<dbReference type="AlphaFoldDB" id="A0A6J7AQ99"/>
<gene>
    <name evidence="2" type="ORF">UFOPK3139_02326</name>
</gene>
<proteinExistence type="predicted"/>
<reference evidence="2" key="1">
    <citation type="submission" date="2020-05" db="EMBL/GenBank/DDBJ databases">
        <authorList>
            <person name="Chiriac C."/>
            <person name="Salcher M."/>
            <person name="Ghai R."/>
            <person name="Kavagutti S V."/>
        </authorList>
    </citation>
    <scope>NUCLEOTIDE SEQUENCE</scope>
</reference>
<accession>A0A6J7AQ99</accession>